<keyword evidence="2" id="KW-1185">Reference proteome</keyword>
<reference evidence="1" key="1">
    <citation type="submission" date="2016-11" db="EMBL/GenBank/DDBJ databases">
        <title>The genome sequence of Colletotrichum cuscutae.</title>
        <authorList>
            <person name="Baroncelli R."/>
        </authorList>
    </citation>
    <scope>NUCLEOTIDE SEQUENCE</scope>
    <source>
        <strain evidence="1">IMI 304802</strain>
    </source>
</reference>
<sequence length="119" mass="13675">MTITSLQELRKQATPSVELKRIKHNWLNLIPWDARGTDNDAAQSPKEQAMAVCACFSLDYVRMSYLFRGVQRVKDHPEFPLYASFQAGECDEAQWPGDWNQSNGIDFLAMTERNRPPID</sequence>
<accession>A0AAI9VCS5</accession>
<organism evidence="1 2">
    <name type="scientific">Colletotrichum cuscutae</name>
    <dbReference type="NCBI Taxonomy" id="1209917"/>
    <lineage>
        <taxon>Eukaryota</taxon>
        <taxon>Fungi</taxon>
        <taxon>Dikarya</taxon>
        <taxon>Ascomycota</taxon>
        <taxon>Pezizomycotina</taxon>
        <taxon>Sordariomycetes</taxon>
        <taxon>Hypocreomycetidae</taxon>
        <taxon>Glomerellales</taxon>
        <taxon>Glomerellaceae</taxon>
        <taxon>Colletotrichum</taxon>
        <taxon>Colletotrichum acutatum species complex</taxon>
    </lineage>
</organism>
<evidence type="ECO:0000313" key="2">
    <source>
        <dbReference type="Proteomes" id="UP001239213"/>
    </source>
</evidence>
<evidence type="ECO:0000313" key="1">
    <source>
        <dbReference type="EMBL" id="KAK1480072.1"/>
    </source>
</evidence>
<comment type="caution">
    <text evidence="1">The sequence shown here is derived from an EMBL/GenBank/DDBJ whole genome shotgun (WGS) entry which is preliminary data.</text>
</comment>
<dbReference type="AlphaFoldDB" id="A0AAI9VCS5"/>
<name>A0AAI9VCS5_9PEZI</name>
<gene>
    <name evidence="1" type="ORF">CCUS01_00628</name>
</gene>
<protein>
    <submittedName>
        <fullName evidence="1">Uncharacterized protein</fullName>
    </submittedName>
</protein>
<dbReference type="Proteomes" id="UP001239213">
    <property type="component" value="Unassembled WGS sequence"/>
</dbReference>
<dbReference type="EMBL" id="MPDP01000112">
    <property type="protein sequence ID" value="KAK1480072.1"/>
    <property type="molecule type" value="Genomic_DNA"/>
</dbReference>
<proteinExistence type="predicted"/>